<evidence type="ECO:0000313" key="3">
    <source>
        <dbReference type="Proteomes" id="UP000664073"/>
    </source>
</evidence>
<dbReference type="Gene3D" id="3.10.450.710">
    <property type="entry name" value="Tgt2/MlaC"/>
    <property type="match status" value="1"/>
</dbReference>
<dbReference type="Pfam" id="PF05494">
    <property type="entry name" value="MlaC"/>
    <property type="match status" value="1"/>
</dbReference>
<gene>
    <name evidence="2" type="ORF">J2D77_15355</name>
</gene>
<dbReference type="RefSeq" id="WP_207847289.1">
    <property type="nucleotide sequence ID" value="NZ_JAFVMH010000012.1"/>
</dbReference>
<keyword evidence="3" id="KW-1185">Reference proteome</keyword>
<organism evidence="2 3">
    <name type="scientific">Acetobacter garciniae</name>
    <dbReference type="NCBI Taxonomy" id="2817435"/>
    <lineage>
        <taxon>Bacteria</taxon>
        <taxon>Pseudomonadati</taxon>
        <taxon>Pseudomonadota</taxon>
        <taxon>Alphaproteobacteria</taxon>
        <taxon>Acetobacterales</taxon>
        <taxon>Acetobacteraceae</taxon>
        <taxon>Acetobacter</taxon>
    </lineage>
</organism>
<name>A0A939HLB2_9PROT</name>
<evidence type="ECO:0000256" key="1">
    <source>
        <dbReference type="SAM" id="SignalP"/>
    </source>
</evidence>
<reference evidence="2" key="1">
    <citation type="submission" date="2021-03" db="EMBL/GenBank/DDBJ databases">
        <title>The complete genome sequence of Acetobacter sp. TBRC 12339.</title>
        <authorList>
            <person name="Charoenyingcharoen P."/>
            <person name="Yukphan P."/>
        </authorList>
    </citation>
    <scope>NUCLEOTIDE SEQUENCE</scope>
    <source>
        <strain evidence="2">TBRC 12339</strain>
    </source>
</reference>
<protein>
    <submittedName>
        <fullName evidence="2">ABC transporter substrate-binding protein</fullName>
    </submittedName>
</protein>
<keyword evidence="1" id="KW-0732">Signal</keyword>
<dbReference type="Proteomes" id="UP000664073">
    <property type="component" value="Unassembled WGS sequence"/>
</dbReference>
<comment type="caution">
    <text evidence="2">The sequence shown here is derived from an EMBL/GenBank/DDBJ whole genome shotgun (WGS) entry which is preliminary data.</text>
</comment>
<sequence length="217" mass="23373">MKRMSFRAGVLLSMSMALLPVAGAGLSAPVAFAQSASAATPQAPIEALYKALDQIQHSHDSFAQRSQVAATAIDQSYDLDTFVKTSVGLRYNSLAPDEKQKLLTAFRNYTAARYVSNFKPGSDVRFTIAPTVTDSPVGGAKVVQTHLGTEESMPGTEVDYLMQNENGSWKIIDVLLTDTHISQAGAQRSDFTSTLMSGGVPALISYLERKVQSYSND</sequence>
<accession>A0A939HLB2</accession>
<dbReference type="InterPro" id="IPR042245">
    <property type="entry name" value="Tgt2/MlaC_sf"/>
</dbReference>
<evidence type="ECO:0000313" key="2">
    <source>
        <dbReference type="EMBL" id="MBO1326525.1"/>
    </source>
</evidence>
<feature type="signal peptide" evidence="1">
    <location>
        <begin position="1"/>
        <end position="33"/>
    </location>
</feature>
<feature type="chain" id="PRO_5036829783" evidence="1">
    <location>
        <begin position="34"/>
        <end position="217"/>
    </location>
</feature>
<proteinExistence type="predicted"/>
<dbReference type="AlphaFoldDB" id="A0A939HLB2"/>
<dbReference type="EMBL" id="JAFVMH010000012">
    <property type="protein sequence ID" value="MBO1326525.1"/>
    <property type="molecule type" value="Genomic_DNA"/>
</dbReference>
<dbReference type="InterPro" id="IPR008869">
    <property type="entry name" value="MlaC/ttg2D"/>
</dbReference>